<evidence type="ECO:0000313" key="1">
    <source>
        <dbReference type="EMBL" id="SVA41882.1"/>
    </source>
</evidence>
<reference evidence="1" key="1">
    <citation type="submission" date="2018-05" db="EMBL/GenBank/DDBJ databases">
        <authorList>
            <person name="Lanie J.A."/>
            <person name="Ng W.-L."/>
            <person name="Kazmierczak K.M."/>
            <person name="Andrzejewski T.M."/>
            <person name="Davidsen T.M."/>
            <person name="Wayne K.J."/>
            <person name="Tettelin H."/>
            <person name="Glass J.I."/>
            <person name="Rusch D."/>
            <person name="Podicherti R."/>
            <person name="Tsui H.-C.T."/>
            <person name="Winkler M.E."/>
        </authorList>
    </citation>
    <scope>NUCLEOTIDE SEQUENCE</scope>
</reference>
<name>A0A381VNN0_9ZZZZ</name>
<sequence>MLPTLGQQPLDIDPNCTFNLQLVPSLSPMGGWTIVRTGLN</sequence>
<proteinExistence type="predicted"/>
<dbReference type="AlphaFoldDB" id="A0A381VNN0"/>
<accession>A0A381VNN0</accession>
<dbReference type="EMBL" id="UINC01009337">
    <property type="protein sequence ID" value="SVA41882.1"/>
    <property type="molecule type" value="Genomic_DNA"/>
</dbReference>
<protein>
    <submittedName>
        <fullName evidence="1">Uncharacterized protein</fullName>
    </submittedName>
</protein>
<organism evidence="1">
    <name type="scientific">marine metagenome</name>
    <dbReference type="NCBI Taxonomy" id="408172"/>
    <lineage>
        <taxon>unclassified sequences</taxon>
        <taxon>metagenomes</taxon>
        <taxon>ecological metagenomes</taxon>
    </lineage>
</organism>
<gene>
    <name evidence="1" type="ORF">METZ01_LOCUS94736</name>
</gene>